<dbReference type="PANTHER" id="PTHR10037:SF278">
    <property type="entry name" value="SODIUM CHANNEL PROTEIN TYPE 2 SUBUNIT ALPHA"/>
    <property type="match status" value="1"/>
</dbReference>
<evidence type="ECO:0000313" key="7">
    <source>
        <dbReference type="EMBL" id="KAL0190536.1"/>
    </source>
</evidence>
<evidence type="ECO:0000256" key="1">
    <source>
        <dbReference type="ARBA" id="ARBA00004141"/>
    </source>
</evidence>
<dbReference type="Gene3D" id="1.10.287.70">
    <property type="match status" value="1"/>
</dbReference>
<dbReference type="EMBL" id="JAMKFB020000006">
    <property type="protein sequence ID" value="KAL0190536.1"/>
    <property type="molecule type" value="Genomic_DNA"/>
</dbReference>
<comment type="caution">
    <text evidence="7">The sequence shown here is derived from an EMBL/GenBank/DDBJ whole genome shotgun (WGS) entry which is preliminary data.</text>
</comment>
<evidence type="ECO:0000256" key="4">
    <source>
        <dbReference type="ARBA" id="ARBA00023136"/>
    </source>
</evidence>
<feature type="non-terminal residue" evidence="7">
    <location>
        <position position="1"/>
    </location>
</feature>
<keyword evidence="3 5" id="KW-1133">Transmembrane helix</keyword>
<evidence type="ECO:0000259" key="6">
    <source>
        <dbReference type="Pfam" id="PF00520"/>
    </source>
</evidence>
<proteinExistence type="predicted"/>
<dbReference type="AlphaFoldDB" id="A0ABD0QWG3"/>
<evidence type="ECO:0000256" key="2">
    <source>
        <dbReference type="ARBA" id="ARBA00022692"/>
    </source>
</evidence>
<organism evidence="7 8">
    <name type="scientific">Cirrhinus mrigala</name>
    <name type="common">Mrigala</name>
    <dbReference type="NCBI Taxonomy" id="683832"/>
    <lineage>
        <taxon>Eukaryota</taxon>
        <taxon>Metazoa</taxon>
        <taxon>Chordata</taxon>
        <taxon>Craniata</taxon>
        <taxon>Vertebrata</taxon>
        <taxon>Euteleostomi</taxon>
        <taxon>Actinopterygii</taxon>
        <taxon>Neopterygii</taxon>
        <taxon>Teleostei</taxon>
        <taxon>Ostariophysi</taxon>
        <taxon>Cypriniformes</taxon>
        <taxon>Cyprinidae</taxon>
        <taxon>Labeoninae</taxon>
        <taxon>Labeonini</taxon>
        <taxon>Cirrhinus</taxon>
    </lineage>
</organism>
<name>A0ABD0QWG3_CIRMR</name>
<feature type="non-terminal residue" evidence="7">
    <location>
        <position position="81"/>
    </location>
</feature>
<comment type="subcellular location">
    <subcellularLocation>
        <location evidence="1">Membrane</location>
        <topology evidence="1">Multi-pass membrane protein</topology>
    </subcellularLocation>
</comment>
<feature type="transmembrane region" description="Helical" evidence="5">
    <location>
        <begin position="18"/>
        <end position="38"/>
    </location>
</feature>
<sequence length="81" mass="9098">LKTIVGALIQSVKKLSDVMILTVFCLSVFALIGLQLFMGNLRQKCVKMPEVNVTENLTATLDYSTGLNHSTFNWTEYINEE</sequence>
<dbReference type="InterPro" id="IPR043203">
    <property type="entry name" value="VGCC_Ca_Na"/>
</dbReference>
<keyword evidence="4 5" id="KW-0472">Membrane</keyword>
<accession>A0ABD0QWG3</accession>
<evidence type="ECO:0000256" key="5">
    <source>
        <dbReference type="SAM" id="Phobius"/>
    </source>
</evidence>
<feature type="domain" description="Ion transport" evidence="6">
    <location>
        <begin position="1"/>
        <end position="77"/>
    </location>
</feature>
<dbReference type="PANTHER" id="PTHR10037">
    <property type="entry name" value="VOLTAGE-GATED CATION CHANNEL CALCIUM AND SODIUM"/>
    <property type="match status" value="1"/>
</dbReference>
<dbReference type="Proteomes" id="UP001529510">
    <property type="component" value="Unassembled WGS sequence"/>
</dbReference>
<dbReference type="Pfam" id="PF00520">
    <property type="entry name" value="Ion_trans"/>
    <property type="match status" value="1"/>
</dbReference>
<protein>
    <recommendedName>
        <fullName evidence="6">Ion transport domain-containing protein</fullName>
    </recommendedName>
</protein>
<evidence type="ECO:0000256" key="3">
    <source>
        <dbReference type="ARBA" id="ARBA00022989"/>
    </source>
</evidence>
<reference evidence="7 8" key="1">
    <citation type="submission" date="2024-05" db="EMBL/GenBank/DDBJ databases">
        <title>Genome sequencing and assembly of Indian major carp, Cirrhinus mrigala (Hamilton, 1822).</title>
        <authorList>
            <person name="Mohindra V."/>
            <person name="Chowdhury L.M."/>
            <person name="Lal K."/>
            <person name="Jena J.K."/>
        </authorList>
    </citation>
    <scope>NUCLEOTIDE SEQUENCE [LARGE SCALE GENOMIC DNA]</scope>
    <source>
        <strain evidence="7">CM1030</strain>
        <tissue evidence="7">Blood</tissue>
    </source>
</reference>
<keyword evidence="2 5" id="KW-0812">Transmembrane</keyword>
<dbReference type="InterPro" id="IPR005821">
    <property type="entry name" value="Ion_trans_dom"/>
</dbReference>
<evidence type="ECO:0000313" key="8">
    <source>
        <dbReference type="Proteomes" id="UP001529510"/>
    </source>
</evidence>
<dbReference type="GO" id="GO:0016020">
    <property type="term" value="C:membrane"/>
    <property type="evidence" value="ECO:0007669"/>
    <property type="project" value="UniProtKB-SubCell"/>
</dbReference>
<gene>
    <name evidence="7" type="ORF">M9458_013234</name>
</gene>
<keyword evidence="8" id="KW-1185">Reference proteome</keyword>